<evidence type="ECO:0000313" key="2">
    <source>
        <dbReference type="Proteomes" id="UP000054653"/>
    </source>
</evidence>
<proteinExistence type="predicted"/>
<name>A0A0V1CJP1_TRIBR</name>
<gene>
    <name evidence="1" type="ORF">T03_7293</name>
</gene>
<protein>
    <submittedName>
        <fullName evidence="1">Uncharacterized protein</fullName>
    </submittedName>
</protein>
<evidence type="ECO:0000313" key="1">
    <source>
        <dbReference type="EMBL" id="KRY49246.1"/>
    </source>
</evidence>
<sequence length="71" mass="8058">MTLYNCHLQGMLDMETDIYQMLAISSTIESYAMKEKSLSNVDDLNIEITKESYEGQANGVRQPYGIFNDKG</sequence>
<accession>A0A0V1CJP1</accession>
<dbReference type="Proteomes" id="UP000054653">
    <property type="component" value="Unassembled WGS sequence"/>
</dbReference>
<reference evidence="1 2" key="1">
    <citation type="submission" date="2015-01" db="EMBL/GenBank/DDBJ databases">
        <title>Evolution of Trichinella species and genotypes.</title>
        <authorList>
            <person name="Korhonen P.K."/>
            <person name="Edoardo P."/>
            <person name="Giuseppe L.R."/>
            <person name="Gasser R.B."/>
        </authorList>
    </citation>
    <scope>NUCLEOTIDE SEQUENCE [LARGE SCALE GENOMIC DNA]</scope>
    <source>
        <strain evidence="1">ISS120</strain>
    </source>
</reference>
<organism evidence="1 2">
    <name type="scientific">Trichinella britovi</name>
    <name type="common">Parasitic roundworm</name>
    <dbReference type="NCBI Taxonomy" id="45882"/>
    <lineage>
        <taxon>Eukaryota</taxon>
        <taxon>Metazoa</taxon>
        <taxon>Ecdysozoa</taxon>
        <taxon>Nematoda</taxon>
        <taxon>Enoplea</taxon>
        <taxon>Dorylaimia</taxon>
        <taxon>Trichinellida</taxon>
        <taxon>Trichinellidae</taxon>
        <taxon>Trichinella</taxon>
    </lineage>
</organism>
<dbReference type="EMBL" id="JYDI01000182">
    <property type="protein sequence ID" value="KRY49246.1"/>
    <property type="molecule type" value="Genomic_DNA"/>
</dbReference>
<keyword evidence="2" id="KW-1185">Reference proteome</keyword>
<dbReference type="AlphaFoldDB" id="A0A0V1CJP1"/>
<comment type="caution">
    <text evidence="1">The sequence shown here is derived from an EMBL/GenBank/DDBJ whole genome shotgun (WGS) entry which is preliminary data.</text>
</comment>